<proteinExistence type="predicted"/>
<reference evidence="2 3" key="1">
    <citation type="submission" date="2013-02" db="EMBL/GenBank/DDBJ databases">
        <title>Whole genome shotgun sequence of Gordonia paraffinivorans NBRC 108238.</title>
        <authorList>
            <person name="Isaki-Nakamura S."/>
            <person name="Hosoyama A."/>
            <person name="Tsuchikane K."/>
            <person name="Ando Y."/>
            <person name="Baba S."/>
            <person name="Ohji S."/>
            <person name="Hamada M."/>
            <person name="Tamura T."/>
            <person name="Yamazoe A."/>
            <person name="Yamazaki S."/>
            <person name="Fujita N."/>
        </authorList>
    </citation>
    <scope>NUCLEOTIDE SEQUENCE [LARGE SCALE GENOMIC DNA]</scope>
    <source>
        <strain evidence="2 3">NBRC 108238</strain>
    </source>
</reference>
<gene>
    <name evidence="2" type="ORF">GP2_063_00070</name>
</gene>
<dbReference type="EMBL" id="BAOQ01000063">
    <property type="protein sequence ID" value="GAC86221.1"/>
    <property type="molecule type" value="Genomic_DNA"/>
</dbReference>
<evidence type="ECO:0000256" key="1">
    <source>
        <dbReference type="SAM" id="MobiDB-lite"/>
    </source>
</evidence>
<comment type="caution">
    <text evidence="2">The sequence shown here is derived from an EMBL/GenBank/DDBJ whole genome shotgun (WGS) entry which is preliminary data.</text>
</comment>
<accession>A0ABQ0IRP8</accession>
<feature type="compositionally biased region" description="Pro residues" evidence="1">
    <location>
        <begin position="114"/>
        <end position="129"/>
    </location>
</feature>
<keyword evidence="3" id="KW-1185">Reference proteome</keyword>
<organism evidence="2 3">
    <name type="scientific">Gordonia paraffinivorans NBRC 108238</name>
    <dbReference type="NCBI Taxonomy" id="1223543"/>
    <lineage>
        <taxon>Bacteria</taxon>
        <taxon>Bacillati</taxon>
        <taxon>Actinomycetota</taxon>
        <taxon>Actinomycetes</taxon>
        <taxon>Mycobacteriales</taxon>
        <taxon>Gordoniaceae</taxon>
        <taxon>Gordonia</taxon>
    </lineage>
</organism>
<dbReference type="Proteomes" id="UP000035021">
    <property type="component" value="Unassembled WGS sequence"/>
</dbReference>
<protein>
    <recommendedName>
        <fullName evidence="4">Membrane transport protein MMPL domain-containing protein</fullName>
    </recommendedName>
</protein>
<evidence type="ECO:0000313" key="3">
    <source>
        <dbReference type="Proteomes" id="UP000035021"/>
    </source>
</evidence>
<name>A0ABQ0IRP8_9ACTN</name>
<evidence type="ECO:0000313" key="2">
    <source>
        <dbReference type="EMBL" id="GAC86221.1"/>
    </source>
</evidence>
<sequence length="129" mass="13480">MARRRRAVLAVWGLLLVVCAVAYPLLENRLGAMDFGVEGSESTEVDRLVARHFPQFGTEQAVIVLQSGAVTATDAEFRAAVARTITAATAVEGVVDVVGPYDGLPGSATASTWAPPPSTTPRPDAPAPH</sequence>
<evidence type="ECO:0008006" key="4">
    <source>
        <dbReference type="Google" id="ProtNLM"/>
    </source>
</evidence>
<feature type="region of interest" description="Disordered" evidence="1">
    <location>
        <begin position="106"/>
        <end position="129"/>
    </location>
</feature>